<dbReference type="Gene3D" id="3.10.350.10">
    <property type="entry name" value="LysM domain"/>
    <property type="match status" value="1"/>
</dbReference>
<protein>
    <recommendedName>
        <fullName evidence="2">LysM domain-containing protein</fullName>
    </recommendedName>
</protein>
<reference evidence="3 4" key="1">
    <citation type="submission" date="2020-08" db="EMBL/GenBank/DDBJ databases">
        <title>Genomic Encyclopedia of Type Strains, Phase IV (KMG-IV): sequencing the most valuable type-strain genomes for metagenomic binning, comparative biology and taxonomic classification.</title>
        <authorList>
            <person name="Goeker M."/>
        </authorList>
    </citation>
    <scope>NUCLEOTIDE SEQUENCE [LARGE SCALE GENOMIC DNA]</scope>
    <source>
        <strain evidence="3 4">DSM 24163</strain>
    </source>
</reference>
<dbReference type="CDD" id="cd00118">
    <property type="entry name" value="LysM"/>
    <property type="match status" value="1"/>
</dbReference>
<evidence type="ECO:0000256" key="1">
    <source>
        <dbReference type="SAM" id="SignalP"/>
    </source>
</evidence>
<evidence type="ECO:0000313" key="3">
    <source>
        <dbReference type="EMBL" id="MBB5207487.1"/>
    </source>
</evidence>
<keyword evidence="1" id="KW-0732">Signal</keyword>
<dbReference type="PROSITE" id="PS51782">
    <property type="entry name" value="LYSM"/>
    <property type="match status" value="1"/>
</dbReference>
<gene>
    <name evidence="3" type="ORF">HNQ52_001016</name>
</gene>
<dbReference type="InterPro" id="IPR036779">
    <property type="entry name" value="LysM_dom_sf"/>
</dbReference>
<organism evidence="3 4">
    <name type="scientific">Chiayiivirga flava</name>
    <dbReference type="NCBI Taxonomy" id="659595"/>
    <lineage>
        <taxon>Bacteria</taxon>
        <taxon>Pseudomonadati</taxon>
        <taxon>Pseudomonadota</taxon>
        <taxon>Gammaproteobacteria</taxon>
        <taxon>Lysobacterales</taxon>
        <taxon>Lysobacteraceae</taxon>
        <taxon>Chiayiivirga</taxon>
    </lineage>
</organism>
<dbReference type="AlphaFoldDB" id="A0A7W8FYK4"/>
<dbReference type="Proteomes" id="UP000521199">
    <property type="component" value="Unassembled WGS sequence"/>
</dbReference>
<keyword evidence="4" id="KW-1185">Reference proteome</keyword>
<dbReference type="EMBL" id="JACHHP010000002">
    <property type="protein sequence ID" value="MBB5207487.1"/>
    <property type="molecule type" value="Genomic_DNA"/>
</dbReference>
<proteinExistence type="predicted"/>
<dbReference type="PANTHER" id="PTHR34700">
    <property type="entry name" value="POTASSIUM BINDING PROTEIN KBP"/>
    <property type="match status" value="1"/>
</dbReference>
<dbReference type="SUPFAM" id="SSF54106">
    <property type="entry name" value="LysM domain"/>
    <property type="match status" value="1"/>
</dbReference>
<dbReference type="InterPro" id="IPR018392">
    <property type="entry name" value="LysM"/>
</dbReference>
<feature type="domain" description="LysM" evidence="2">
    <location>
        <begin position="34"/>
        <end position="82"/>
    </location>
</feature>
<dbReference type="PANTHER" id="PTHR34700:SF4">
    <property type="entry name" value="PHAGE-LIKE ELEMENT PBSX PROTEIN XKDP"/>
    <property type="match status" value="1"/>
</dbReference>
<dbReference type="Pfam" id="PF01476">
    <property type="entry name" value="LysM"/>
    <property type="match status" value="1"/>
</dbReference>
<evidence type="ECO:0000259" key="2">
    <source>
        <dbReference type="PROSITE" id="PS51782"/>
    </source>
</evidence>
<name>A0A7W8FYK4_9GAMM</name>
<feature type="chain" id="PRO_5031098606" description="LysM domain-containing protein" evidence="1">
    <location>
        <begin position="26"/>
        <end position="383"/>
    </location>
</feature>
<sequence>MDAMFKKLLAVSGATLLTLASYVAAVELRDDHPDTYTVQRGDTLWDISARFLNEPWLWPEIWQANPQVENPHLIYPGDVLSLAYLGGRSTLVKKQPQIRRDETPINAVPLGDVEAFLKKAHVFDGDEYKDLPYVVGLEESRLRVAEGQVAYVRGGDFAPGQRVAVLRPTIRYAIHPHPATNEPRIRRDDWTMAGGLDPHTSGIEWAYYAASDNGFEVLGWEALEIADGTITRDGDPATLLLAPGGREVKKGDLLIPYDPQPYDLTFYPHAPDRIPANLRLLAITDRFQYGGPRDVIAISGGARDGFENGHVLSIWRPGELVRDEVAHPQPLAAGLRKNKVQLPDEFVGHVMIFRTFDKVSYGLVMDGIRPARLDDVLKLPDRL</sequence>
<feature type="signal peptide" evidence="1">
    <location>
        <begin position="1"/>
        <end position="25"/>
    </location>
</feature>
<comment type="caution">
    <text evidence="3">The sequence shown here is derived from an EMBL/GenBank/DDBJ whole genome shotgun (WGS) entry which is preliminary data.</text>
</comment>
<dbReference type="InterPro" id="IPR052196">
    <property type="entry name" value="Bact_Kbp"/>
</dbReference>
<accession>A0A7W8FYK4</accession>
<evidence type="ECO:0000313" key="4">
    <source>
        <dbReference type="Proteomes" id="UP000521199"/>
    </source>
</evidence>
<dbReference type="SMART" id="SM00257">
    <property type="entry name" value="LysM"/>
    <property type="match status" value="1"/>
</dbReference>